<evidence type="ECO:0000256" key="1">
    <source>
        <dbReference type="SAM" id="MobiDB-lite"/>
    </source>
</evidence>
<feature type="region of interest" description="Disordered" evidence="1">
    <location>
        <begin position="1569"/>
        <end position="1596"/>
    </location>
</feature>
<dbReference type="Pfam" id="PF00078">
    <property type="entry name" value="RVT_1"/>
    <property type="match status" value="1"/>
</dbReference>
<feature type="region of interest" description="Disordered" evidence="1">
    <location>
        <begin position="103"/>
        <end position="131"/>
    </location>
</feature>
<proteinExistence type="predicted"/>
<dbReference type="Gene3D" id="3.30.70.270">
    <property type="match status" value="1"/>
</dbReference>
<dbReference type="Gene3D" id="3.30.420.10">
    <property type="entry name" value="Ribonuclease H-like superfamily/Ribonuclease H"/>
    <property type="match status" value="1"/>
</dbReference>
<dbReference type="InterPro" id="IPR000477">
    <property type="entry name" value="RT_dom"/>
</dbReference>
<protein>
    <recommendedName>
        <fullName evidence="2">OTU domain-containing protein</fullName>
    </recommendedName>
</protein>
<comment type="caution">
    <text evidence="3">The sequence shown here is derived from an EMBL/GenBank/DDBJ whole genome shotgun (WGS) entry which is preliminary data.</text>
</comment>
<dbReference type="SUPFAM" id="SSF54001">
    <property type="entry name" value="Cysteine proteinases"/>
    <property type="match status" value="1"/>
</dbReference>
<evidence type="ECO:0000313" key="4">
    <source>
        <dbReference type="Proteomes" id="UP001642464"/>
    </source>
</evidence>
<feature type="compositionally biased region" description="Basic residues" evidence="1">
    <location>
        <begin position="1652"/>
        <end position="1664"/>
    </location>
</feature>
<feature type="region of interest" description="Disordered" evidence="1">
    <location>
        <begin position="1650"/>
        <end position="1711"/>
    </location>
</feature>
<feature type="region of interest" description="Disordered" evidence="1">
    <location>
        <begin position="2122"/>
        <end position="2186"/>
    </location>
</feature>
<dbReference type="InterPro" id="IPR038765">
    <property type="entry name" value="Papain-like_cys_pep_sf"/>
</dbReference>
<sequence>MPLGVTSGANWLRSLLQGVEPEKGTPVGTHSLKATLLSMSAKYGMNHGVRKLLGYHAGSKNQSMLCYSRDAMAEPLRQMCQMIQEVKAGRFLPDCSRSGRFPAVAESEIPKEQDELSESSSSGSENEEEVDHVQEEAACASVVGTWRPSKDERLETAIFVRHKVSRCIHAFADESGIEFTCGRKMANAYEVLRTFVAMSYGDSKAVFAQRCKEIGLDDAVTSKIISHGLDTMSKFAFASNFQPGATDETPLVNLTKDFLGKSPTTVEMSCIRRLFSESYANVASDIKSRVEASDDTPARRLAPAERAERLKQQQRRLIGVNISGPYEPGDALVDRCISIYESDRIQYISWDVCTSREHEILHGSKKDQSLTFDTSGALKLQRQTKVEPCSTASEIQVRYCLTRRALALEQANVVGFAKMEAWSEKMMQTRLEDPPPNHVRTTMKQLEMADHKLFVLISERTREGIKPSPAGRPVDAVIKDCMESSEVLTLLQPSQKFLLGLPNLNYRDQQRVVSANEIYRLCCAFIQKLEALGIPWTVENPTNSWMWDLPFFLFAITSGIWVHLHACAYGGQRKKLTTFLVSHSVFRDLERYCDDSHPHAPWGYNADLGAFNTALEAEYPTELCTAYAKVLHSLSLTRGLTIPDSAEVTASKLTPQRQPRGRGMRQLISEYLATPSVLLRNIPKTDDKGCIARALPNIPVGSRLLRTEERGGSFLCVFGIYRSPEEFTNVAKQLWHPFDELRNLPDELARTIYSQLTSSPSQVTRKRITMLNEWTTRAKALRELETELHNLMEPDIGRIMKPKRILLMRSIAEEIGWPDMTLFDEFTTGFKITGQTTVAGIFKQGITMATLTTSQLEQKSKFLRPMILGRSKLTCENDIQKELYEITLDEAVNKGWLEGPYQPEEISQMLGKDWIPVRRFGVVQKKIRPIDDFKENNVNLTHASVEKIELRTMDHVLWSVFTLVKFLMFEGRMELRLKSRDTLAGEVHTEWKAVEPVFKTSCIDLKSAYKQLPLHRDERKHAVVTLCNPGNGSNECFVMKVLPFGAAASVHHFLRTSAFIQAVGRHLGLLWSAFFDDFVLVSHSMHEQSSMTSSLALLELLGFAYSEDKLQPFQEVTEMLGVELDLRETGQGRVKVRNKLSRTKEMNDILTDILESGKVKVAQLPSALGKLQFAEAQLWGRSGRLALADLRELEKSDQKLARLDERALSAVTRLQKKLSNGKPRTLFISKRSPPFLLFTDGALEYDSQGNGIAGIGAILICPDSSVFVFGSQVTDNVLKSWQVNEKEHVVGLVELYAVAAHFFGSDEEGRSTCVDGNCPAGTEEDDGNCEGMKLIMHFALSALLELFLAQPVRLAANVTQAVFPKVLSHVSHALVEPLQLLEAADVRDARFFDAFIKERSMYYVCSNIVKPLTEPFQMSFVELIGPTKIQWFVSHYWGMPVRHFGDAIRKHAQSYDADWRDAAYWICTFSNSQWHVQEELGHGRWQDSSFYLALKSPECKGTTMVIDELPLPADMWTTPWWIYPPSYLRGRQRRRQRNVHRSVSLHGNLHMISLLMCGTWAAKVRNKRVHSMNGNGGGSRATRRKRSEKEPQFGNFGPGLSEDIVSQLVQLLTLLQSLLSQFASCNKGASNNVNFASLLSSFVQNSLFGNKPKLKKKRKKKPVRTNKASQPVAAKPSQPATAGKEEQKQTKPVGASKANTAKETSPPIHAPRTFADVVKDAKGDPPFQPVWQLRAADWDGEILSFDEIAQRLGSDEKPIKAVALISSECELEELKTLVESEAQPDRHVGVTAVLPSTKGVDVPKSAGEFTQVPGKTRGKLVPRMSHVFSIGVSCPKLKKQVRTVESAPSVAPTVVLRFSTEAKYHEDPRWRGIVDNAGGAAHKWIHANVPAAMQRQIRDIWSWQLQSSKGGGKALITSLMRVELSAAKTLLSLSGQGAWFIEPLRWDQPDIPTCQVRWEKRLPDESGHVYAARVLSMAGNLSLARGLKNIGVRVPPASDKKVATTKVKTWKVTGVPRDWSQAAGLSNLQLTSRKPHGRTTCLFFTAECAQGTDFVELVFGNITITAAAFSPMKRMRSETQQLKTVSSLSFSPAFGQTRGSAEVQPAQRSSFYAASPVKVKPKAAAGHSQDTASAEATEKQPPVAVEASQPSEVKDVEMTSPAKAATKRMGGSPEKAAKPPPKKRAVVRDAPKGLTRVPNSAQGNCLFESIAQGLNPDNPKHARAIRAAVIAHLKRHADRYQPWWDNLRPDEEICDSWEEYLRLVSKAGAYAGCLEIAAAAAHFDRTIFVFCPFLAEPEAYNQSSKKGCICLWFQDQHYEYLKGDLNPELGSQCLAPPGFLRCHRRGHPSRVALQARSQRVCQPCLRCRVIDMLRSDLVPLLVLPAIACLKVPLASTPNEVKNLDALRKMRLAHAKEVHPRAATKRFLIKRGSAKSAQRATSAKTSAGNAKKLLDLKCGKQGLHDCEILQLPYTGQGKKRRRFLNKIFCKKCTALSPSAEAMSKLPCEKASKGGPKRAMLIARLKKCALVVGTLNVRTLKGKMAQVLTLARENLLDILCLQEVRLSEDNMLSAHHAAKQQGEGGSIWQMKLRGHCSSRFARIFPELTEFDVLSPRLPDILLQCIQRESDASSERRLARWQTDMNENEHALIRWVKGADKLIAPSGLDSVPVHPQLKAEHFGREWQAIWCPHSNVEPERVLPFLSWIRADEYFCPEPVFTDTSFVRLTKQASGKAAGPDGWKADQWLLLPEGFYSAFSALWRRILDIGILPSQWAQVRCVLIPKDVGFRPISIACLAWRLGISCILHQLSPWIDQWAPPELVGGLKARSSTIVHDDLHEALQESTLFGAKIDVAKCFDHVNIEQAFIVGEKFGAPAKVVNILKCFYRMQVKSFEWQGFCSRERIRCTRGILQGCPSAWTTIPKKLLQKWRYAVEITMLGYPQSGRSRYLMWACFLTPELDPEFALDSRVVFHELWRLRREAAACQSVTDISRLQFTEVEPCERSSRLIEVLQKWGWERLSKSRFRTPSGVLDLLSHGETSVTAAMKAAWKRQLWLSEPRAAEVADLNVEPVIAVHVACMKQGQKQDPLSFSIACAAGPASRKLAKRFDLNHVSCVCGADWPSCWHVTWHCPDTNLPEHTPAPANGVEERLLVRSIAPPPQPPDLLPDDVRPPVEICSAFISQMALFDGMILVATDGSCKTRHSQKRAAWGIATESQVFAFPMKGCDQNIFAAETWAVFQALRAAHLTGVRVRVLCDSQAVVFAAARVRRGGSLPRWASGMWRAIALLSPESVVSWVPAHGRSKDWTPPDGHSPAVWRTYNDRIDAAVQAVAQPCADSLSAWARRVDDAMVHQTICLNRSGRFEGLLLCTSTGVLQKGKAGTDVAVAVAKTAVELDTRSAQATAEEDRLMIHSLIEQMPGGLDAMNTFVRNTIRKALEVSHLHYENTLQTLMRNLSSQDFSAQTDPLPTILTSAACQPVSKTHTN</sequence>
<dbReference type="InterPro" id="IPR003323">
    <property type="entry name" value="OTU_dom"/>
</dbReference>
<organism evidence="3 4">
    <name type="scientific">Durusdinium trenchii</name>
    <dbReference type="NCBI Taxonomy" id="1381693"/>
    <lineage>
        <taxon>Eukaryota</taxon>
        <taxon>Sar</taxon>
        <taxon>Alveolata</taxon>
        <taxon>Dinophyceae</taxon>
        <taxon>Suessiales</taxon>
        <taxon>Symbiodiniaceae</taxon>
        <taxon>Durusdinium</taxon>
    </lineage>
</organism>
<gene>
    <name evidence="3" type="ORF">SCF082_LOCUS45904</name>
</gene>
<dbReference type="PANTHER" id="PTHR33050:SF7">
    <property type="entry name" value="RIBONUCLEASE H"/>
    <property type="match status" value="1"/>
</dbReference>
<dbReference type="PANTHER" id="PTHR33050">
    <property type="entry name" value="REVERSE TRANSCRIPTASE DOMAIN-CONTAINING PROTEIN"/>
    <property type="match status" value="1"/>
</dbReference>
<dbReference type="Pfam" id="PF02338">
    <property type="entry name" value="OTU"/>
    <property type="match status" value="1"/>
</dbReference>
<dbReference type="Proteomes" id="UP001642464">
    <property type="component" value="Unassembled WGS sequence"/>
</dbReference>
<dbReference type="InterPro" id="IPR036397">
    <property type="entry name" value="RNaseH_sf"/>
</dbReference>
<dbReference type="InterPro" id="IPR012337">
    <property type="entry name" value="RNaseH-like_sf"/>
</dbReference>
<dbReference type="EMBL" id="CAXAMM010041184">
    <property type="protein sequence ID" value="CAK9097871.1"/>
    <property type="molecule type" value="Genomic_DNA"/>
</dbReference>
<feature type="domain" description="OTU" evidence="2">
    <location>
        <begin position="2194"/>
        <end position="2324"/>
    </location>
</feature>
<dbReference type="PROSITE" id="PS50802">
    <property type="entry name" value="OTU"/>
    <property type="match status" value="1"/>
</dbReference>
<dbReference type="InterPro" id="IPR052055">
    <property type="entry name" value="Hepadnavirus_pol/RT"/>
</dbReference>
<dbReference type="InterPro" id="IPR043128">
    <property type="entry name" value="Rev_trsase/Diguanyl_cyclase"/>
</dbReference>
<dbReference type="Gene3D" id="3.90.70.80">
    <property type="match status" value="1"/>
</dbReference>
<name>A0ABP0RF93_9DINO</name>
<dbReference type="CDD" id="cd22744">
    <property type="entry name" value="OTU"/>
    <property type="match status" value="1"/>
</dbReference>
<dbReference type="SUPFAM" id="SSF53098">
    <property type="entry name" value="Ribonuclease H-like"/>
    <property type="match status" value="1"/>
</dbReference>
<dbReference type="InterPro" id="IPR043502">
    <property type="entry name" value="DNA/RNA_pol_sf"/>
</dbReference>
<accession>A0ABP0RF93</accession>
<keyword evidence="4" id="KW-1185">Reference proteome</keyword>
<reference evidence="3 4" key="1">
    <citation type="submission" date="2024-02" db="EMBL/GenBank/DDBJ databases">
        <authorList>
            <person name="Chen Y."/>
            <person name="Shah S."/>
            <person name="Dougan E. K."/>
            <person name="Thang M."/>
            <person name="Chan C."/>
        </authorList>
    </citation>
    <scope>NUCLEOTIDE SEQUENCE [LARGE SCALE GENOMIC DNA]</scope>
</reference>
<dbReference type="Gene3D" id="3.10.10.10">
    <property type="entry name" value="HIV Type 1 Reverse Transcriptase, subunit A, domain 1"/>
    <property type="match status" value="1"/>
</dbReference>
<evidence type="ECO:0000313" key="3">
    <source>
        <dbReference type="EMBL" id="CAK9097871.1"/>
    </source>
</evidence>
<evidence type="ECO:0000259" key="2">
    <source>
        <dbReference type="PROSITE" id="PS50802"/>
    </source>
</evidence>
<dbReference type="SUPFAM" id="SSF56672">
    <property type="entry name" value="DNA/RNA polymerases"/>
    <property type="match status" value="1"/>
</dbReference>